<dbReference type="Gene3D" id="3.40.30.10">
    <property type="entry name" value="Glutaredoxin"/>
    <property type="match status" value="1"/>
</dbReference>
<proteinExistence type="predicted"/>
<dbReference type="PROSITE" id="PS51257">
    <property type="entry name" value="PROKAR_LIPOPROTEIN"/>
    <property type="match status" value="1"/>
</dbReference>
<evidence type="ECO:0000313" key="3">
    <source>
        <dbReference type="Proteomes" id="UP000092932"/>
    </source>
</evidence>
<evidence type="ECO:0000256" key="1">
    <source>
        <dbReference type="SAM" id="SignalP"/>
    </source>
</evidence>
<evidence type="ECO:0000313" key="2">
    <source>
        <dbReference type="EMBL" id="ANY19688.1"/>
    </source>
</evidence>
<feature type="chain" id="PRO_5008534039" description="Thioredoxin family protein" evidence="1">
    <location>
        <begin position="21"/>
        <end position="162"/>
    </location>
</feature>
<accession>A0A1B2AC71</accession>
<dbReference type="KEGG" id="ado:A6F68_01170"/>
<name>A0A1B2AC71_9SPHN</name>
<dbReference type="RefSeq" id="WP_067677289.1">
    <property type="nucleotide sequence ID" value="NZ_CP016591.1"/>
</dbReference>
<dbReference type="Proteomes" id="UP000092932">
    <property type="component" value="Chromosome"/>
</dbReference>
<dbReference type="STRING" id="692370.A6F68_01170"/>
<reference evidence="2 3" key="1">
    <citation type="submission" date="2016-07" db="EMBL/GenBank/DDBJ databases">
        <title>Complete genome sequence of Altererythrobacter dongtanensis KCTC 22672, a type strain with esterase isolated from tidal flat.</title>
        <authorList>
            <person name="Cheng H."/>
            <person name="Wu Y.-H."/>
            <person name="Zhou P."/>
            <person name="Huo Y.-Y."/>
            <person name="Wang C.-S."/>
            <person name="Xu X.-W."/>
        </authorList>
    </citation>
    <scope>NUCLEOTIDE SEQUENCE [LARGE SCALE GENOMIC DNA]</scope>
    <source>
        <strain evidence="2 3">KCTC 22672</strain>
    </source>
</reference>
<feature type="signal peptide" evidence="1">
    <location>
        <begin position="1"/>
        <end position="20"/>
    </location>
</feature>
<evidence type="ECO:0008006" key="4">
    <source>
        <dbReference type="Google" id="ProtNLM"/>
    </source>
</evidence>
<gene>
    <name evidence="2" type="ORF">A6F68_01170</name>
</gene>
<dbReference type="SUPFAM" id="SSF52833">
    <property type="entry name" value="Thioredoxin-like"/>
    <property type="match status" value="1"/>
</dbReference>
<keyword evidence="1" id="KW-0732">Signal</keyword>
<dbReference type="InterPro" id="IPR036249">
    <property type="entry name" value="Thioredoxin-like_sf"/>
</dbReference>
<organism evidence="2 3">
    <name type="scientific">Tsuneonella dongtanensis</name>
    <dbReference type="NCBI Taxonomy" id="692370"/>
    <lineage>
        <taxon>Bacteria</taxon>
        <taxon>Pseudomonadati</taxon>
        <taxon>Pseudomonadota</taxon>
        <taxon>Alphaproteobacteria</taxon>
        <taxon>Sphingomonadales</taxon>
        <taxon>Erythrobacteraceae</taxon>
        <taxon>Tsuneonella</taxon>
    </lineage>
</organism>
<sequence>MTRSLALAVLLALGACSTTGGTHPEASLFDPAIDASQSFAAARERSAVSGKPLLAVLGANWCHDSRALAGWLETPRFRQLVADSFELIFIDVGHPQTGDGRNLEIARGFGIDGLASTPALLIVAPDGTLLNPDSATRWGNAGSRSEDAIFAELARHARSPLG</sequence>
<dbReference type="EMBL" id="CP016591">
    <property type="protein sequence ID" value="ANY19688.1"/>
    <property type="molecule type" value="Genomic_DNA"/>
</dbReference>
<dbReference type="AlphaFoldDB" id="A0A1B2AC71"/>
<dbReference type="Pfam" id="PF13899">
    <property type="entry name" value="Thioredoxin_7"/>
    <property type="match status" value="1"/>
</dbReference>
<protein>
    <recommendedName>
        <fullName evidence="4">Thioredoxin family protein</fullName>
    </recommendedName>
</protein>
<keyword evidence="3" id="KW-1185">Reference proteome</keyword>
<dbReference type="OrthoDB" id="7629852at2"/>